<accession>A0A4Y7PUH0</accession>
<feature type="non-terminal residue" evidence="2">
    <location>
        <position position="96"/>
    </location>
</feature>
<dbReference type="STRING" id="50990.A0A4Y7PUH0"/>
<protein>
    <submittedName>
        <fullName evidence="2">Uncharacterized protein</fullName>
    </submittedName>
</protein>
<dbReference type="AlphaFoldDB" id="A0A4Y7PUH0"/>
<dbReference type="Proteomes" id="UP000294933">
    <property type="component" value="Unassembled WGS sequence"/>
</dbReference>
<gene>
    <name evidence="2" type="ORF">BD410DRAFT_705826</name>
</gene>
<organism evidence="2 3">
    <name type="scientific">Rickenella mellea</name>
    <dbReference type="NCBI Taxonomy" id="50990"/>
    <lineage>
        <taxon>Eukaryota</taxon>
        <taxon>Fungi</taxon>
        <taxon>Dikarya</taxon>
        <taxon>Basidiomycota</taxon>
        <taxon>Agaricomycotina</taxon>
        <taxon>Agaricomycetes</taxon>
        <taxon>Hymenochaetales</taxon>
        <taxon>Rickenellaceae</taxon>
        <taxon>Rickenella</taxon>
    </lineage>
</organism>
<proteinExistence type="predicted"/>
<dbReference type="OrthoDB" id="2593747at2759"/>
<keyword evidence="3" id="KW-1185">Reference proteome</keyword>
<reference evidence="2 3" key="1">
    <citation type="submission" date="2018-06" db="EMBL/GenBank/DDBJ databases">
        <title>A transcriptomic atlas of mushroom development highlights an independent origin of complex multicellularity.</title>
        <authorList>
            <consortium name="DOE Joint Genome Institute"/>
            <person name="Krizsan K."/>
            <person name="Almasi E."/>
            <person name="Merenyi Z."/>
            <person name="Sahu N."/>
            <person name="Viragh M."/>
            <person name="Koszo T."/>
            <person name="Mondo S."/>
            <person name="Kiss B."/>
            <person name="Balint B."/>
            <person name="Kues U."/>
            <person name="Barry K."/>
            <person name="Hegedus J.C."/>
            <person name="Henrissat B."/>
            <person name="Johnson J."/>
            <person name="Lipzen A."/>
            <person name="Ohm R."/>
            <person name="Nagy I."/>
            <person name="Pangilinan J."/>
            <person name="Yan J."/>
            <person name="Xiong Y."/>
            <person name="Grigoriev I.V."/>
            <person name="Hibbett D.S."/>
            <person name="Nagy L.G."/>
        </authorList>
    </citation>
    <scope>NUCLEOTIDE SEQUENCE [LARGE SCALE GENOMIC DNA]</scope>
    <source>
        <strain evidence="2 3">SZMC22713</strain>
    </source>
</reference>
<dbReference type="EMBL" id="ML170211">
    <property type="protein sequence ID" value="TDL18190.1"/>
    <property type="molecule type" value="Genomic_DNA"/>
</dbReference>
<feature type="chain" id="PRO_5021193486" evidence="1">
    <location>
        <begin position="23"/>
        <end position="96"/>
    </location>
</feature>
<dbReference type="VEuPathDB" id="FungiDB:BD410DRAFT_705826"/>
<feature type="non-terminal residue" evidence="2">
    <location>
        <position position="1"/>
    </location>
</feature>
<evidence type="ECO:0000256" key="1">
    <source>
        <dbReference type="SAM" id="SignalP"/>
    </source>
</evidence>
<sequence>RPRKGAKSVLWLFEWLAVLKFADKWCFESIRRLAIEEIDKQRMDEVEKITLIQEYDIKEWACATYGKPAIRQSPLTPDEMKLLGFEFSPKIADARE</sequence>
<keyword evidence="1" id="KW-0732">Signal</keyword>
<evidence type="ECO:0000313" key="2">
    <source>
        <dbReference type="EMBL" id="TDL18190.1"/>
    </source>
</evidence>
<name>A0A4Y7PUH0_9AGAM</name>
<evidence type="ECO:0000313" key="3">
    <source>
        <dbReference type="Proteomes" id="UP000294933"/>
    </source>
</evidence>
<feature type="signal peptide" evidence="1">
    <location>
        <begin position="1"/>
        <end position="22"/>
    </location>
</feature>